<organism evidence="2">
    <name type="scientific">termite gut metagenome</name>
    <dbReference type="NCBI Taxonomy" id="433724"/>
    <lineage>
        <taxon>unclassified sequences</taxon>
        <taxon>metagenomes</taxon>
        <taxon>organismal metagenomes</taxon>
    </lineage>
</organism>
<dbReference type="GO" id="GO:0003677">
    <property type="term" value="F:DNA binding"/>
    <property type="evidence" value="ECO:0007669"/>
    <property type="project" value="InterPro"/>
</dbReference>
<sequence length="197" mass="22718">MCEGLGLDLWLENPYLIKHSWGLQRGKNDRSDARKIASYACRFVDRAKLFQFPQKSMATLRELVSERDMYVCAGANYQGQLTDRKRFTDKEDYQRKSQRLPILIEGLNESIEQVEKEIRELIENDPTLWGQLKLLCSVDGVGERIAVKMIVETNAFKDFQDPRKFCSHAGIVLFSYSSGSSIRSRNRVSDRADKSIK</sequence>
<evidence type="ECO:0000313" key="2">
    <source>
        <dbReference type="EMBL" id="KAA6310293.1"/>
    </source>
</evidence>
<name>A0A5J4PPQ0_9ZZZZ</name>
<reference evidence="2" key="1">
    <citation type="submission" date="2019-03" db="EMBL/GenBank/DDBJ databases">
        <title>Single cell metagenomics reveals metabolic interactions within the superorganism composed of flagellate Streblomastix strix and complex community of Bacteroidetes bacteria on its surface.</title>
        <authorList>
            <person name="Treitli S.C."/>
            <person name="Kolisko M."/>
            <person name="Husnik F."/>
            <person name="Keeling P."/>
            <person name="Hampl V."/>
        </authorList>
    </citation>
    <scope>NUCLEOTIDE SEQUENCE</scope>
    <source>
        <strain evidence="2">STM</strain>
    </source>
</reference>
<accession>A0A5J4PPQ0</accession>
<dbReference type="PANTHER" id="PTHR33055:SF3">
    <property type="entry name" value="PUTATIVE TRANSPOSASE FOR IS117-RELATED"/>
    <property type="match status" value="1"/>
</dbReference>
<dbReference type="EMBL" id="SNRY01007499">
    <property type="protein sequence ID" value="KAA6310293.1"/>
    <property type="molecule type" value="Genomic_DNA"/>
</dbReference>
<dbReference type="Pfam" id="PF02371">
    <property type="entry name" value="Transposase_20"/>
    <property type="match status" value="1"/>
</dbReference>
<feature type="domain" description="Transposase IS116/IS110/IS902 C-terminal" evidence="1">
    <location>
        <begin position="133"/>
        <end position="196"/>
    </location>
</feature>
<dbReference type="InterPro" id="IPR003346">
    <property type="entry name" value="Transposase_20"/>
</dbReference>
<dbReference type="InterPro" id="IPR047650">
    <property type="entry name" value="Transpos_IS110"/>
</dbReference>
<dbReference type="GO" id="GO:0004803">
    <property type="term" value="F:transposase activity"/>
    <property type="evidence" value="ECO:0007669"/>
    <property type="project" value="InterPro"/>
</dbReference>
<comment type="caution">
    <text evidence="2">The sequence shown here is derived from an EMBL/GenBank/DDBJ whole genome shotgun (WGS) entry which is preliminary data.</text>
</comment>
<dbReference type="GO" id="GO:0006313">
    <property type="term" value="P:DNA transposition"/>
    <property type="evidence" value="ECO:0007669"/>
    <property type="project" value="InterPro"/>
</dbReference>
<dbReference type="PANTHER" id="PTHR33055">
    <property type="entry name" value="TRANSPOSASE FOR INSERTION SEQUENCE ELEMENT IS1111A"/>
    <property type="match status" value="1"/>
</dbReference>
<dbReference type="AlphaFoldDB" id="A0A5J4PPQ0"/>
<protein>
    <recommendedName>
        <fullName evidence="1">Transposase IS116/IS110/IS902 C-terminal domain-containing protein</fullName>
    </recommendedName>
</protein>
<evidence type="ECO:0000259" key="1">
    <source>
        <dbReference type="Pfam" id="PF02371"/>
    </source>
</evidence>
<gene>
    <name evidence="2" type="ORF">EZS27_038382</name>
</gene>
<proteinExistence type="predicted"/>